<gene>
    <name evidence="9" type="ordered locus">PERMA_0803</name>
</gene>
<keyword evidence="8" id="KW-0175">Coiled coil</keyword>
<feature type="coiled-coil region" evidence="8">
    <location>
        <begin position="192"/>
        <end position="219"/>
    </location>
</feature>
<dbReference type="PaxDb" id="123214-PERMA_0803"/>
<evidence type="ECO:0000256" key="7">
    <source>
        <dbReference type="ARBA" id="ARBA00023237"/>
    </source>
</evidence>
<dbReference type="InterPro" id="IPR003423">
    <property type="entry name" value="OMP_efflux"/>
</dbReference>
<evidence type="ECO:0000256" key="2">
    <source>
        <dbReference type="ARBA" id="ARBA00007613"/>
    </source>
</evidence>
<evidence type="ECO:0000313" key="9">
    <source>
        <dbReference type="EMBL" id="ACO03873.1"/>
    </source>
</evidence>
<dbReference type="Gene3D" id="1.20.1600.10">
    <property type="entry name" value="Outer membrane efflux proteins (OEP)"/>
    <property type="match status" value="1"/>
</dbReference>
<dbReference type="Pfam" id="PF02321">
    <property type="entry name" value="OEP"/>
    <property type="match status" value="2"/>
</dbReference>
<reference evidence="9 10" key="1">
    <citation type="journal article" date="2009" name="J. Bacteriol.">
        <title>Complete and draft genome sequences of six members of the Aquificales.</title>
        <authorList>
            <person name="Reysenbach A.L."/>
            <person name="Hamamura N."/>
            <person name="Podar M."/>
            <person name="Griffiths E."/>
            <person name="Ferreira S."/>
            <person name="Hochstein R."/>
            <person name="Heidelberg J."/>
            <person name="Johnson J."/>
            <person name="Mead D."/>
            <person name="Pohorille A."/>
            <person name="Sarmiento M."/>
            <person name="Schweighofer K."/>
            <person name="Seshadri R."/>
            <person name="Voytek M.A."/>
        </authorList>
    </citation>
    <scope>NUCLEOTIDE SEQUENCE [LARGE SCALE GENOMIC DNA]</scope>
    <source>
        <strain evidence="10">DSM 14350 / EX-H1</strain>
    </source>
</reference>
<dbReference type="PANTHER" id="PTHR30026">
    <property type="entry name" value="OUTER MEMBRANE PROTEIN TOLC"/>
    <property type="match status" value="1"/>
</dbReference>
<dbReference type="HOGENOM" id="CLU_012817_10_4_0"/>
<sequence length="427" mass="49587">MRKGLILVLLPLTAFGLTMDEAVNIALQNNLRIKQKEMDIHISKLQLKEDKNLWYPQFFINYSFTFLKDTPYTNLPPSALFPVPFSFKQMSRDFYNFEIGFNYPIFTGFSRTGKIKISKAEINFNQKIYDEERINTVAEVKKAYIDVLMAEAVLDIYRKQYSAVKSHLERAEEFYKEGLIAKVEVLQSKVRLSQIEMKIKKAEGDLNVAKSRLNVLLDQKMDKDFDVEPVYIEIPDSLDLNGLIRSALENRNVIKAMRIKESELDYLEKIEKSDFYPKVFAQGKYFYSDQYPYLDPKGNLSFTVALNLQFQGIKPYYASLKVKEEKRKLKLKIRDLQNSIKLQVKAAYENFSVALKNLKVAQSSLKEAKEYYRMVKEQYINQLASTTDVLDAESYLTSARKGVTISRYQLLKAYIDLEKAVGGKIEE</sequence>
<dbReference type="KEGG" id="pmx:PERMA_0803"/>
<comment type="similarity">
    <text evidence="2">Belongs to the outer membrane factor (OMF) (TC 1.B.17) family.</text>
</comment>
<keyword evidence="6" id="KW-0472">Membrane</keyword>
<evidence type="ECO:0000256" key="1">
    <source>
        <dbReference type="ARBA" id="ARBA00004442"/>
    </source>
</evidence>
<proteinExistence type="inferred from homology"/>
<comment type="subcellular location">
    <subcellularLocation>
        <location evidence="1">Cell outer membrane</location>
    </subcellularLocation>
</comment>
<evidence type="ECO:0000256" key="3">
    <source>
        <dbReference type="ARBA" id="ARBA00022448"/>
    </source>
</evidence>
<dbReference type="GO" id="GO:0009279">
    <property type="term" value="C:cell outer membrane"/>
    <property type="evidence" value="ECO:0007669"/>
    <property type="project" value="UniProtKB-SubCell"/>
</dbReference>
<dbReference type="SUPFAM" id="SSF56954">
    <property type="entry name" value="Outer membrane efflux proteins (OEP)"/>
    <property type="match status" value="1"/>
</dbReference>
<evidence type="ECO:0000313" key="10">
    <source>
        <dbReference type="Proteomes" id="UP000001366"/>
    </source>
</evidence>
<evidence type="ECO:0000256" key="5">
    <source>
        <dbReference type="ARBA" id="ARBA00022692"/>
    </source>
</evidence>
<dbReference type="Proteomes" id="UP000001366">
    <property type="component" value="Chromosome"/>
</dbReference>
<accession>C0QPJ4</accession>
<evidence type="ECO:0000256" key="8">
    <source>
        <dbReference type="SAM" id="Coils"/>
    </source>
</evidence>
<organism evidence="9 10">
    <name type="scientific">Persephonella marina (strain DSM 14350 / EX-H1)</name>
    <dbReference type="NCBI Taxonomy" id="123214"/>
    <lineage>
        <taxon>Bacteria</taxon>
        <taxon>Pseudomonadati</taxon>
        <taxon>Aquificota</taxon>
        <taxon>Aquificia</taxon>
        <taxon>Aquificales</taxon>
        <taxon>Hydrogenothermaceae</taxon>
        <taxon>Persephonella</taxon>
    </lineage>
</organism>
<name>C0QPJ4_PERMH</name>
<dbReference type="InterPro" id="IPR051906">
    <property type="entry name" value="TolC-like"/>
</dbReference>
<dbReference type="STRING" id="123214.PERMA_0803"/>
<keyword evidence="7" id="KW-0998">Cell outer membrane</keyword>
<keyword evidence="4" id="KW-1134">Transmembrane beta strand</keyword>
<dbReference type="GO" id="GO:1990281">
    <property type="term" value="C:efflux pump complex"/>
    <property type="evidence" value="ECO:0007669"/>
    <property type="project" value="TreeGrafter"/>
</dbReference>
<evidence type="ECO:0000256" key="4">
    <source>
        <dbReference type="ARBA" id="ARBA00022452"/>
    </source>
</evidence>
<protein>
    <submittedName>
        <fullName evidence="9">Outer membrane efflux protein</fullName>
    </submittedName>
</protein>
<dbReference type="PANTHER" id="PTHR30026:SF20">
    <property type="entry name" value="OUTER MEMBRANE PROTEIN TOLC"/>
    <property type="match status" value="1"/>
</dbReference>
<keyword evidence="3" id="KW-0813">Transport</keyword>
<dbReference type="eggNOG" id="COG1538">
    <property type="taxonomic scope" value="Bacteria"/>
</dbReference>
<keyword evidence="10" id="KW-1185">Reference proteome</keyword>
<dbReference type="GO" id="GO:0015562">
    <property type="term" value="F:efflux transmembrane transporter activity"/>
    <property type="evidence" value="ECO:0007669"/>
    <property type="project" value="InterPro"/>
</dbReference>
<dbReference type="GO" id="GO:0015288">
    <property type="term" value="F:porin activity"/>
    <property type="evidence" value="ECO:0007669"/>
    <property type="project" value="TreeGrafter"/>
</dbReference>
<dbReference type="EMBL" id="CP001230">
    <property type="protein sequence ID" value="ACO03873.1"/>
    <property type="molecule type" value="Genomic_DNA"/>
</dbReference>
<evidence type="ECO:0000256" key="6">
    <source>
        <dbReference type="ARBA" id="ARBA00023136"/>
    </source>
</evidence>
<dbReference type="RefSeq" id="WP_012676112.1">
    <property type="nucleotide sequence ID" value="NC_012440.1"/>
</dbReference>
<keyword evidence="5" id="KW-0812">Transmembrane</keyword>
<dbReference type="AlphaFoldDB" id="C0QPJ4"/>
<dbReference type="OrthoDB" id="9472at2"/>